<keyword evidence="7" id="KW-1185">Reference proteome</keyword>
<dbReference type="GO" id="GO:0003729">
    <property type="term" value="F:mRNA binding"/>
    <property type="evidence" value="ECO:0007669"/>
    <property type="project" value="TreeGrafter"/>
</dbReference>
<proteinExistence type="predicted"/>
<dbReference type="SUPFAM" id="SSF160443">
    <property type="entry name" value="SMR domain-like"/>
    <property type="match status" value="1"/>
</dbReference>
<evidence type="ECO:0000313" key="7">
    <source>
        <dbReference type="Proteomes" id="UP000664859"/>
    </source>
</evidence>
<feature type="domain" description="Smr" evidence="5">
    <location>
        <begin position="1011"/>
        <end position="1100"/>
    </location>
</feature>
<dbReference type="InterPro" id="IPR011990">
    <property type="entry name" value="TPR-like_helical_dom_sf"/>
</dbReference>
<dbReference type="AlphaFoldDB" id="A0A835YST6"/>
<feature type="repeat" description="PPR" evidence="2">
    <location>
        <begin position="749"/>
        <end position="783"/>
    </location>
</feature>
<feature type="repeat" description="PPR" evidence="2">
    <location>
        <begin position="875"/>
        <end position="909"/>
    </location>
</feature>
<organism evidence="6 7">
    <name type="scientific">Tribonema minus</name>
    <dbReference type="NCBI Taxonomy" id="303371"/>
    <lineage>
        <taxon>Eukaryota</taxon>
        <taxon>Sar</taxon>
        <taxon>Stramenopiles</taxon>
        <taxon>Ochrophyta</taxon>
        <taxon>PX clade</taxon>
        <taxon>Xanthophyceae</taxon>
        <taxon>Tribonematales</taxon>
        <taxon>Tribonemataceae</taxon>
        <taxon>Tribonema</taxon>
    </lineage>
</organism>
<dbReference type="PANTHER" id="PTHR47933">
    <property type="entry name" value="PENTATRICOPEPTIDE REPEAT-CONTAINING PROTEIN 1, MITOCHONDRIAL"/>
    <property type="match status" value="1"/>
</dbReference>
<feature type="repeat" description="PPR" evidence="2">
    <location>
        <begin position="482"/>
        <end position="516"/>
    </location>
</feature>
<dbReference type="EMBL" id="JAFCMP010000544">
    <property type="protein sequence ID" value="KAG5175893.1"/>
    <property type="molecule type" value="Genomic_DNA"/>
</dbReference>
<dbReference type="InterPro" id="IPR002625">
    <property type="entry name" value="Smr_dom"/>
</dbReference>
<gene>
    <name evidence="6" type="ORF">JKP88DRAFT_265646</name>
</gene>
<sequence length="1148" mass="123041">MRKETTRQHMMRQVNHTTARQTSALLSGHAEALKYTRRALAAICTEPVPDCQQLLSDSAGVQPDRATFAAVVTACARAGQLDHASDILNSRGAKGGAHASWHAGEPYGPDAALSACVGLMSGLNKSAKRREVITLFRQMQAQGLLAGPRGGRPAHWSLREVTLAHIYAAQACEALVEWADAVDIYKQFETAVLGHTSADRPAIAKLVPLPDGVLDAEGAAAPPASHLAPAADAEPPASSAAAPPPLIAADIADEAITSAEDLDAATLALVDGGADLLLALEIEGQELELEGGALFDLPPEGEEGGGLSAAAAAALSAEVEVYGPGGGAGGAQAEDLAGLACVAFRTLYKAKRYEQALEHVAVALGCDKYRNNILCNMAINCYVRSGQWHKAIQAFNMMRGEWGVDPDAMSYGITMNAYAKAGLWEESLSLFDRMIDLGLGHSNQLALTTALNTALGACFKAGRWAEAQQLHTRSIGLGIKSDAITYGTLMNTLAAGGQCAAALAVFDDMLALKLQPRLVACNYVLTKFAEHGAGAPAVGFLEAMQRARMKYTSVSYGAVISALYRQGDSRRLLQLFKEMVELYSLVPDRVTINEATTACKRIENWQALAEMTRSVWKVGGITDEDMLARIFGALGQAAYQHAVASMPILPRLRAGKTGLIKGLIQDMEHRNMTVTTGCYTALITSLYKMGRLNEALTALQSLRARGAPVGVAAYTSVINGCKWTKDWALAMELYHEMLAAPTELNLAPNQFTYNALIGVLTYSGRVDLAGEMFRRMAEEGHAYDVLTFTSMILVALSVAIYGAAMGACWRAMRWREALELLREMEGGAPVMDQGAPPKPNIVCYSAAITACERGGEWRKALHLLLRMINAGLEPDLPAYNAAISASAKCGEWQMALKLFDSMRKSGLRPDVISIGSAILACYKGRSTFCHRAVAPADAAIARCRPDKALELFSYAQRYGGPLPSVQTISIIVELLEECGEFDKTVYVFDQAVAVGPGAANGSLDPSTGKTVDLHGYSLAVAKAAVRSGLQHLRRKYQSTGQDVSVVNDFTIITGIGRHSKLAFKPTVRPTVQAMLLEEQDPPLRAQFTPGNAGRLVVQKGELVNWLNKQGDKDRVKTPADDAGNLKLKSASDLQQSFQERFTEQEDRN</sequence>
<dbReference type="Proteomes" id="UP000664859">
    <property type="component" value="Unassembled WGS sequence"/>
</dbReference>
<accession>A0A835YST6</accession>
<evidence type="ECO:0000256" key="2">
    <source>
        <dbReference type="PROSITE-ProRule" id="PRU00708"/>
    </source>
</evidence>
<keyword evidence="4" id="KW-0812">Transmembrane</keyword>
<evidence type="ECO:0000256" key="1">
    <source>
        <dbReference type="ARBA" id="ARBA00022737"/>
    </source>
</evidence>
<dbReference type="InterPro" id="IPR002885">
    <property type="entry name" value="PPR_rpt"/>
</dbReference>
<dbReference type="SUPFAM" id="SSF48452">
    <property type="entry name" value="TPR-like"/>
    <property type="match status" value="1"/>
</dbReference>
<feature type="compositionally biased region" description="Basic and acidic residues" evidence="3">
    <location>
        <begin position="1109"/>
        <end position="1119"/>
    </location>
</feature>
<feature type="repeat" description="PPR" evidence="2">
    <location>
        <begin position="840"/>
        <end position="874"/>
    </location>
</feature>
<keyword evidence="4" id="KW-0472">Membrane</keyword>
<dbReference type="OrthoDB" id="185373at2759"/>
<dbReference type="PROSITE" id="PS50828">
    <property type="entry name" value="SMR"/>
    <property type="match status" value="1"/>
</dbReference>
<evidence type="ECO:0000259" key="5">
    <source>
        <dbReference type="PROSITE" id="PS50828"/>
    </source>
</evidence>
<dbReference type="Gene3D" id="3.30.1370.110">
    <property type="match status" value="1"/>
</dbReference>
<dbReference type="NCBIfam" id="TIGR00756">
    <property type="entry name" value="PPR"/>
    <property type="match status" value="7"/>
</dbReference>
<dbReference type="PROSITE" id="PS51375">
    <property type="entry name" value="PPR"/>
    <property type="match status" value="5"/>
</dbReference>
<feature type="compositionally biased region" description="Polar residues" evidence="3">
    <location>
        <begin position="14"/>
        <end position="23"/>
    </location>
</feature>
<feature type="region of interest" description="Disordered" evidence="3">
    <location>
        <begin position="1108"/>
        <end position="1148"/>
    </location>
</feature>
<evidence type="ECO:0000256" key="4">
    <source>
        <dbReference type="SAM" id="Phobius"/>
    </source>
</evidence>
<dbReference type="InterPro" id="IPR036063">
    <property type="entry name" value="Smr_dom_sf"/>
</dbReference>
<dbReference type="Gene3D" id="1.25.40.10">
    <property type="entry name" value="Tetratricopeptide repeat domain"/>
    <property type="match status" value="5"/>
</dbReference>
<dbReference type="PANTHER" id="PTHR47933:SF11">
    <property type="entry name" value="PENTATRICOPEPTIDE REPEAT-CONTAINING PROTEIN 2"/>
    <property type="match status" value="1"/>
</dbReference>
<dbReference type="InterPro" id="IPR051240">
    <property type="entry name" value="Mito_RNA-Proc/Resp"/>
</dbReference>
<keyword evidence="1" id="KW-0677">Repeat</keyword>
<feature type="region of interest" description="Disordered" evidence="3">
    <location>
        <begin position="1"/>
        <end position="23"/>
    </location>
</feature>
<evidence type="ECO:0000256" key="3">
    <source>
        <dbReference type="SAM" id="MobiDB-lite"/>
    </source>
</evidence>
<keyword evidence="4" id="KW-1133">Transmembrane helix</keyword>
<protein>
    <recommendedName>
        <fullName evidence="5">Smr domain-containing protein</fullName>
    </recommendedName>
</protein>
<dbReference type="Pfam" id="PF13041">
    <property type="entry name" value="PPR_2"/>
    <property type="match status" value="3"/>
</dbReference>
<feature type="transmembrane region" description="Helical" evidence="4">
    <location>
        <begin position="785"/>
        <end position="809"/>
    </location>
</feature>
<comment type="caution">
    <text evidence="6">The sequence shown here is derived from an EMBL/GenBank/DDBJ whole genome shotgun (WGS) entry which is preliminary data.</text>
</comment>
<evidence type="ECO:0000313" key="6">
    <source>
        <dbReference type="EMBL" id="KAG5175893.1"/>
    </source>
</evidence>
<name>A0A835YST6_9STRA</name>
<feature type="repeat" description="PPR" evidence="2">
    <location>
        <begin position="407"/>
        <end position="441"/>
    </location>
</feature>
<dbReference type="Pfam" id="PF01535">
    <property type="entry name" value="PPR"/>
    <property type="match status" value="6"/>
</dbReference>
<dbReference type="SMART" id="SM00463">
    <property type="entry name" value="SMR"/>
    <property type="match status" value="1"/>
</dbReference>
<reference evidence="6" key="1">
    <citation type="submission" date="2021-02" db="EMBL/GenBank/DDBJ databases">
        <title>First Annotated Genome of the Yellow-green Alga Tribonema minus.</title>
        <authorList>
            <person name="Mahan K.M."/>
        </authorList>
    </citation>
    <scope>NUCLEOTIDE SEQUENCE</scope>
    <source>
        <strain evidence="6">UTEX B ZZ1240</strain>
    </source>
</reference>